<evidence type="ECO:0000313" key="2">
    <source>
        <dbReference type="EnsemblProtists" id="PYU1_T000109"/>
    </source>
</evidence>
<dbReference type="OMA" id="VQCREFE"/>
<dbReference type="Proteomes" id="UP000019132">
    <property type="component" value="Unassembled WGS sequence"/>
</dbReference>
<reference evidence="3" key="2">
    <citation type="submission" date="2010-04" db="EMBL/GenBank/DDBJ databases">
        <authorList>
            <person name="Buell R."/>
            <person name="Hamilton J."/>
            <person name="Hostetler J."/>
        </authorList>
    </citation>
    <scope>NUCLEOTIDE SEQUENCE [LARGE SCALE GENOMIC DNA]</scope>
    <source>
        <strain evidence="3">DAOM:BR144</strain>
    </source>
</reference>
<feature type="compositionally biased region" description="Basic and acidic residues" evidence="1">
    <location>
        <begin position="224"/>
        <end position="233"/>
    </location>
</feature>
<dbReference type="InParanoid" id="K3W568"/>
<accession>K3W568</accession>
<keyword evidence="3" id="KW-1185">Reference proteome</keyword>
<feature type="region of interest" description="Disordered" evidence="1">
    <location>
        <begin position="575"/>
        <end position="626"/>
    </location>
</feature>
<dbReference type="eggNOG" id="ENOG502RD3A">
    <property type="taxonomic scope" value="Eukaryota"/>
</dbReference>
<feature type="compositionally biased region" description="Basic and acidic residues" evidence="1">
    <location>
        <begin position="397"/>
        <end position="407"/>
    </location>
</feature>
<reference evidence="2" key="3">
    <citation type="submission" date="2015-02" db="UniProtKB">
        <authorList>
            <consortium name="EnsemblProtists"/>
        </authorList>
    </citation>
    <scope>IDENTIFICATION</scope>
    <source>
        <strain evidence="2">DAOM BR144</strain>
    </source>
</reference>
<protein>
    <submittedName>
        <fullName evidence="2">Uncharacterized protein</fullName>
    </submittedName>
</protein>
<dbReference type="HOGENOM" id="CLU_437147_0_0_1"/>
<sequence>MLTVNAAAFAQSGEAAAAPYAQGESSGDESPVLPDGALSNGPRRRFVKPTVTAYEHNFSRNAAGRRFHRRAGAQPRAGLASYSFLQSNQNQNDEHVMLAEHDENSTSFANLAALAAAADADEDPAANMTSTAMVAKNKAAPRVSSLSSVLNEVMHGRQRALSNFVDATAPQHNPRRFVVQQDPHGAFFVSSSNNPKYAAPPAKPTPVALPTITSPTAAASPAMRRSDLDDGARKSSGHRKWPLTRRSLSRSKERDDDDAKDARSPTKNALSLSSIKSKLQAARSRNSMTRDAPMTLDEMEDDAPAVLGGSHSKGVAPPSASGGADELPMLDPDLVDSRARGDSSWEVPPTHQPLTPAQKQQIVNRPLPYQSSGAFNADDDEDEEDDNLLNRSFLNVRDIEFNPRTHDEDDSPPVSVPADTLDKEDSDEDDGTEDEDRREHTTSSDAEGSASSQLGTPSFDAHHGSSFSGSGSGSSVASASAPVGPVRVSASNANVSEFLGGFKGGFANRTRSMRNNRKSAVTQAATVLTRKLRDARSRIPLEFRDDAAQPLPRKKASKKLRVRWDSQLDYVREFEVESEEETEPDIVKAPWEYDENDLAEEERENREDDDDDDDEDEWRQQTGSKW</sequence>
<organism evidence="2 3">
    <name type="scientific">Globisporangium ultimum (strain ATCC 200006 / CBS 805.95 / DAOM BR144)</name>
    <name type="common">Pythium ultimum</name>
    <dbReference type="NCBI Taxonomy" id="431595"/>
    <lineage>
        <taxon>Eukaryota</taxon>
        <taxon>Sar</taxon>
        <taxon>Stramenopiles</taxon>
        <taxon>Oomycota</taxon>
        <taxon>Peronosporomycetes</taxon>
        <taxon>Pythiales</taxon>
        <taxon>Pythiaceae</taxon>
        <taxon>Globisporangium</taxon>
    </lineage>
</organism>
<dbReference type="VEuPathDB" id="FungiDB:PYU1_G000109"/>
<feature type="compositionally biased region" description="Polar residues" evidence="1">
    <location>
        <begin position="352"/>
        <end position="374"/>
    </location>
</feature>
<feature type="region of interest" description="Disordered" evidence="1">
    <location>
        <begin position="190"/>
        <end position="482"/>
    </location>
</feature>
<feature type="compositionally biased region" description="Polar residues" evidence="1">
    <location>
        <begin position="265"/>
        <end position="289"/>
    </location>
</feature>
<evidence type="ECO:0000313" key="3">
    <source>
        <dbReference type="Proteomes" id="UP000019132"/>
    </source>
</evidence>
<dbReference type="EMBL" id="GL376636">
    <property type="status" value="NOT_ANNOTATED_CDS"/>
    <property type="molecule type" value="Genomic_DNA"/>
</dbReference>
<reference evidence="3" key="1">
    <citation type="journal article" date="2010" name="Genome Biol.">
        <title>Genome sequence of the necrotrophic plant pathogen Pythium ultimum reveals original pathogenicity mechanisms and effector repertoire.</title>
        <authorList>
            <person name="Levesque C.A."/>
            <person name="Brouwer H."/>
            <person name="Cano L."/>
            <person name="Hamilton J.P."/>
            <person name="Holt C."/>
            <person name="Huitema E."/>
            <person name="Raffaele S."/>
            <person name="Robideau G.P."/>
            <person name="Thines M."/>
            <person name="Win J."/>
            <person name="Zerillo M.M."/>
            <person name="Beakes G.W."/>
            <person name="Boore J.L."/>
            <person name="Busam D."/>
            <person name="Dumas B."/>
            <person name="Ferriera S."/>
            <person name="Fuerstenberg S.I."/>
            <person name="Gachon C.M."/>
            <person name="Gaulin E."/>
            <person name="Govers F."/>
            <person name="Grenville-Briggs L."/>
            <person name="Horner N."/>
            <person name="Hostetler J."/>
            <person name="Jiang R.H."/>
            <person name="Johnson J."/>
            <person name="Krajaejun T."/>
            <person name="Lin H."/>
            <person name="Meijer H.J."/>
            <person name="Moore B."/>
            <person name="Morris P."/>
            <person name="Phuntmart V."/>
            <person name="Puiu D."/>
            <person name="Shetty J."/>
            <person name="Stajich J.E."/>
            <person name="Tripathy S."/>
            <person name="Wawra S."/>
            <person name="van West P."/>
            <person name="Whitty B.R."/>
            <person name="Coutinho P.M."/>
            <person name="Henrissat B."/>
            <person name="Martin F."/>
            <person name="Thomas P.D."/>
            <person name="Tyler B.M."/>
            <person name="De Vries R.P."/>
            <person name="Kamoun S."/>
            <person name="Yandell M."/>
            <person name="Tisserat N."/>
            <person name="Buell C.R."/>
        </authorList>
    </citation>
    <scope>NUCLEOTIDE SEQUENCE</scope>
    <source>
        <strain evidence="3">DAOM:BR144</strain>
    </source>
</reference>
<feature type="compositionally biased region" description="Low complexity" evidence="1">
    <location>
        <begin position="464"/>
        <end position="482"/>
    </location>
</feature>
<feature type="compositionally biased region" description="Polar residues" evidence="1">
    <location>
        <begin position="443"/>
        <end position="456"/>
    </location>
</feature>
<dbReference type="AlphaFoldDB" id="K3W568"/>
<feature type="compositionally biased region" description="Acidic residues" evidence="1">
    <location>
        <begin position="377"/>
        <end position="387"/>
    </location>
</feature>
<dbReference type="EnsemblProtists" id="PYU1_T000109">
    <property type="protein sequence ID" value="PYU1_T000109"/>
    <property type="gene ID" value="PYU1_G000109"/>
</dbReference>
<name>K3W568_GLOUD</name>
<feature type="compositionally biased region" description="Basic residues" evidence="1">
    <location>
        <begin position="235"/>
        <end position="249"/>
    </location>
</feature>
<feature type="region of interest" description="Disordered" evidence="1">
    <location>
        <begin position="13"/>
        <end position="43"/>
    </location>
</feature>
<feature type="compositionally biased region" description="Acidic residues" evidence="1">
    <location>
        <begin position="422"/>
        <end position="434"/>
    </location>
</feature>
<feature type="compositionally biased region" description="Low complexity" evidence="1">
    <location>
        <begin position="195"/>
        <end position="222"/>
    </location>
</feature>
<evidence type="ECO:0000256" key="1">
    <source>
        <dbReference type="SAM" id="MobiDB-lite"/>
    </source>
</evidence>
<proteinExistence type="predicted"/>
<feature type="compositionally biased region" description="Acidic residues" evidence="1">
    <location>
        <begin position="592"/>
        <end position="617"/>
    </location>
</feature>